<dbReference type="Gene3D" id="3.20.20.70">
    <property type="entry name" value="Aldolase class I"/>
    <property type="match status" value="1"/>
</dbReference>
<keyword evidence="13" id="KW-1185">Reference proteome</keyword>
<dbReference type="InterPro" id="IPR018204">
    <property type="entry name" value="Trp_synthase_alpha_AS"/>
</dbReference>
<proteinExistence type="inferred from homology"/>
<protein>
    <recommendedName>
        <fullName evidence="4">tryptophan synthase</fullName>
        <ecNumber evidence="4">4.2.1.20</ecNumber>
    </recommendedName>
</protein>
<dbReference type="GO" id="GO:0005829">
    <property type="term" value="C:cytosol"/>
    <property type="evidence" value="ECO:0007669"/>
    <property type="project" value="TreeGrafter"/>
</dbReference>
<dbReference type="PANTHER" id="PTHR43406:SF1">
    <property type="entry name" value="TRYPTOPHAN SYNTHASE ALPHA CHAIN, CHLOROPLASTIC"/>
    <property type="match status" value="1"/>
</dbReference>
<sequence length="271" mass="28957">MSTKGGTERIEHTFQQLKAEGRTAFIPYITAGDPDLNTTAELVLALEASGASIVELGVPFSDPVADGPVIQEAACRALAGGVTLMKVLKMVEELRNRSQVPIVLMTYYNLLMRMGLKRFAQEAYAAGVDGVIIADLPVEEGDELRSYLDEVGIALIPLVAPTTPPERIQLIAEKARGFIYCVSLLGVTGDRTELPPDVDLLLNRVREQTDLPLGLGFGISTAAHASAVAPKADGVIVGSAIVKRIAQHPDDKDQAIAEVRQFTKEITAALA</sequence>
<feature type="non-terminal residue" evidence="11">
    <location>
        <position position="271"/>
    </location>
</feature>
<dbReference type="FunFam" id="3.20.20.70:FF:000037">
    <property type="entry name" value="Tryptophan synthase alpha chain"/>
    <property type="match status" value="1"/>
</dbReference>
<dbReference type="EC" id="4.2.1.20" evidence="4"/>
<evidence type="ECO:0000256" key="5">
    <source>
        <dbReference type="ARBA" id="ARBA00022605"/>
    </source>
</evidence>
<evidence type="ECO:0000313" key="11">
    <source>
        <dbReference type="EMBL" id="AAN87525.1"/>
    </source>
</evidence>
<dbReference type="InterPro" id="IPR002028">
    <property type="entry name" value="Trp_synthase_suA"/>
</dbReference>
<dbReference type="RefSeq" id="WP_155474556.1">
    <property type="nucleotide sequence ID" value="NZ_WNKU01000001.1"/>
</dbReference>
<dbReference type="OrthoDB" id="9804578at2"/>
<dbReference type="EMBL" id="AY142921">
    <property type="protein sequence ID" value="AAN87525.1"/>
    <property type="molecule type" value="Genomic_DNA"/>
</dbReference>
<dbReference type="CDD" id="cd04724">
    <property type="entry name" value="Tryptophan_synthase_alpha"/>
    <property type="match status" value="1"/>
</dbReference>
<dbReference type="AlphaFoldDB" id="Q8GDQ5"/>
<evidence type="ECO:0000256" key="6">
    <source>
        <dbReference type="ARBA" id="ARBA00022822"/>
    </source>
</evidence>
<dbReference type="PANTHER" id="PTHR43406">
    <property type="entry name" value="TRYPTOPHAN SYNTHASE, ALPHA CHAIN"/>
    <property type="match status" value="1"/>
</dbReference>
<evidence type="ECO:0000256" key="9">
    <source>
        <dbReference type="ARBA" id="ARBA00049047"/>
    </source>
</evidence>
<dbReference type="PROSITE" id="PS00167">
    <property type="entry name" value="TRP_SYNTHASE_ALPHA"/>
    <property type="match status" value="1"/>
</dbReference>
<gene>
    <name evidence="12" type="ORF">GJ688_00370</name>
</gene>
<dbReference type="HAMAP" id="MF_00131">
    <property type="entry name" value="Trp_synth_alpha"/>
    <property type="match status" value="1"/>
</dbReference>
<keyword evidence="6" id="KW-0822">Tryptophan biosynthesis</keyword>
<comment type="catalytic activity">
    <reaction evidence="9">
        <text>(1S,2R)-1-C-(indol-3-yl)glycerol 3-phosphate + L-serine = D-glyceraldehyde 3-phosphate + L-tryptophan + H2O</text>
        <dbReference type="Rhea" id="RHEA:10532"/>
        <dbReference type="ChEBI" id="CHEBI:15377"/>
        <dbReference type="ChEBI" id="CHEBI:33384"/>
        <dbReference type="ChEBI" id="CHEBI:57912"/>
        <dbReference type="ChEBI" id="CHEBI:58866"/>
        <dbReference type="ChEBI" id="CHEBI:59776"/>
        <dbReference type="EC" id="4.2.1.20"/>
    </reaction>
</comment>
<dbReference type="Pfam" id="PF00290">
    <property type="entry name" value="Trp_syntA"/>
    <property type="match status" value="1"/>
</dbReference>
<comment type="pathway">
    <text evidence="2">Amino-acid biosynthesis; L-tryptophan biosynthesis; L-tryptophan from chorismate: step 5/5.</text>
</comment>
<comment type="subunit">
    <text evidence="3">Tetramer of two alpha and two beta chains.</text>
</comment>
<name>Q8GDQ5_HELMO</name>
<comment type="function">
    <text evidence="1">The alpha subunit is responsible for the aldol cleavage of indoleglycerol phosphate to indole and glyceraldehyde 3-phosphate.</text>
</comment>
<evidence type="ECO:0000256" key="3">
    <source>
        <dbReference type="ARBA" id="ARBA00011270"/>
    </source>
</evidence>
<dbReference type="InterPro" id="IPR011060">
    <property type="entry name" value="RibuloseP-bd_barrel"/>
</dbReference>
<evidence type="ECO:0000256" key="1">
    <source>
        <dbReference type="ARBA" id="ARBA00003365"/>
    </source>
</evidence>
<comment type="similarity">
    <text evidence="10">Belongs to the TrpA family.</text>
</comment>
<keyword evidence="8 11" id="KW-0456">Lyase</keyword>
<reference evidence="11" key="2">
    <citation type="submission" date="2002-08" db="EMBL/GenBank/DDBJ databases">
        <authorList>
            <person name="Liolios K.G."/>
            <person name="Chu L."/>
            <person name="Ostrovskaya O."/>
            <person name="Mendybaeva N."/>
            <person name="Koukharenko V."/>
            <person name="Gerdes S."/>
            <person name="Kyrpides N."/>
            <person name="Overbeek R."/>
        </authorList>
    </citation>
    <scope>NUCLEOTIDE SEQUENCE</scope>
</reference>
<organism evidence="11">
    <name type="scientific">Heliobacterium mobile</name>
    <name type="common">Heliobacillus mobilis</name>
    <dbReference type="NCBI Taxonomy" id="28064"/>
    <lineage>
        <taxon>Bacteria</taxon>
        <taxon>Bacillati</taxon>
        <taxon>Bacillota</taxon>
        <taxon>Clostridia</taxon>
        <taxon>Eubacteriales</taxon>
        <taxon>Heliobacteriaceae</taxon>
        <taxon>Heliobacterium</taxon>
    </lineage>
</organism>
<keyword evidence="7" id="KW-0057">Aromatic amino acid biosynthesis</keyword>
<evidence type="ECO:0000256" key="4">
    <source>
        <dbReference type="ARBA" id="ARBA00012043"/>
    </source>
</evidence>
<dbReference type="EMBL" id="WNKU01000001">
    <property type="protein sequence ID" value="MTV47430.1"/>
    <property type="molecule type" value="Genomic_DNA"/>
</dbReference>
<dbReference type="NCBIfam" id="TIGR00262">
    <property type="entry name" value="trpA"/>
    <property type="match status" value="1"/>
</dbReference>
<evidence type="ECO:0000256" key="10">
    <source>
        <dbReference type="RuleBase" id="RU003662"/>
    </source>
</evidence>
<reference evidence="11" key="1">
    <citation type="journal article" date="2002" name="Science">
        <title>Whole-genome analysis of photosynthetic prokaryotes.</title>
        <authorList>
            <person name="Raymond J."/>
            <person name="Zhaxybayeva O."/>
            <person name="Gogarten J.P."/>
            <person name="Gerdes S.Y."/>
            <person name="Blankenship R.E."/>
        </authorList>
    </citation>
    <scope>NUCLEOTIDE SEQUENCE</scope>
</reference>
<evidence type="ECO:0000313" key="12">
    <source>
        <dbReference type="EMBL" id="MTV47430.1"/>
    </source>
</evidence>
<accession>Q8GDQ5</accession>
<evidence type="ECO:0000256" key="2">
    <source>
        <dbReference type="ARBA" id="ARBA00004733"/>
    </source>
</evidence>
<evidence type="ECO:0000256" key="8">
    <source>
        <dbReference type="ARBA" id="ARBA00023239"/>
    </source>
</evidence>
<evidence type="ECO:0000313" key="13">
    <source>
        <dbReference type="Proteomes" id="UP000430670"/>
    </source>
</evidence>
<dbReference type="GO" id="GO:0004834">
    <property type="term" value="F:tryptophan synthase activity"/>
    <property type="evidence" value="ECO:0007669"/>
    <property type="project" value="UniProtKB-EC"/>
</dbReference>
<keyword evidence="5" id="KW-0028">Amino-acid biosynthesis</keyword>
<dbReference type="SUPFAM" id="SSF51366">
    <property type="entry name" value="Ribulose-phoshate binding barrel"/>
    <property type="match status" value="1"/>
</dbReference>
<dbReference type="InterPro" id="IPR013785">
    <property type="entry name" value="Aldolase_TIM"/>
</dbReference>
<reference evidence="12 13" key="3">
    <citation type="submission" date="2019-11" db="EMBL/GenBank/DDBJ databases">
        <title>Whole-genome sequence of a the green, strictly anaerobic photosynthetic bacterium Heliobacillus mobilis DSM 6151.</title>
        <authorList>
            <person name="Kyndt J.A."/>
            <person name="Meyer T.E."/>
        </authorList>
    </citation>
    <scope>NUCLEOTIDE SEQUENCE [LARGE SCALE GENOMIC DNA]</scope>
    <source>
        <strain evidence="12 13">DSM 6151</strain>
    </source>
</reference>
<dbReference type="UniPathway" id="UPA00035">
    <property type="reaction ID" value="UER00044"/>
</dbReference>
<dbReference type="Proteomes" id="UP000430670">
    <property type="component" value="Unassembled WGS sequence"/>
</dbReference>
<evidence type="ECO:0000256" key="7">
    <source>
        <dbReference type="ARBA" id="ARBA00023141"/>
    </source>
</evidence>